<dbReference type="Pfam" id="PF00903">
    <property type="entry name" value="Glyoxalase"/>
    <property type="match status" value="1"/>
</dbReference>
<dbReference type="InterPro" id="IPR037523">
    <property type="entry name" value="VOC_core"/>
</dbReference>
<dbReference type="GO" id="GO:0051213">
    <property type="term" value="F:dioxygenase activity"/>
    <property type="evidence" value="ECO:0007669"/>
    <property type="project" value="UniProtKB-KW"/>
</dbReference>
<keyword evidence="3" id="KW-1185">Reference proteome</keyword>
<dbReference type="InterPro" id="IPR029068">
    <property type="entry name" value="Glyas_Bleomycin-R_OHBP_Dase"/>
</dbReference>
<comment type="caution">
    <text evidence="2">The sequence shown here is derived from an EMBL/GenBank/DDBJ whole genome shotgun (WGS) entry which is preliminary data.</text>
</comment>
<accession>A0A542CUL4</accession>
<protein>
    <submittedName>
        <fullName evidence="2">Glyoxalase/bleomycin resistance protein/dioxygenase superfamily protein</fullName>
    </submittedName>
</protein>
<evidence type="ECO:0000313" key="3">
    <source>
        <dbReference type="Proteomes" id="UP000320876"/>
    </source>
</evidence>
<dbReference type="Proteomes" id="UP000320876">
    <property type="component" value="Unassembled WGS sequence"/>
</dbReference>
<dbReference type="InterPro" id="IPR004360">
    <property type="entry name" value="Glyas_Fos-R_dOase_dom"/>
</dbReference>
<dbReference type="SUPFAM" id="SSF54593">
    <property type="entry name" value="Glyoxalase/Bleomycin resistance protein/Dihydroxybiphenyl dioxygenase"/>
    <property type="match status" value="1"/>
</dbReference>
<name>A0A542CUL4_AMYCI</name>
<dbReference type="AlphaFoldDB" id="A0A542CUL4"/>
<feature type="domain" description="VOC" evidence="1">
    <location>
        <begin position="8"/>
        <end position="116"/>
    </location>
</feature>
<organism evidence="2 3">
    <name type="scientific">Amycolatopsis cihanbeyliensis</name>
    <dbReference type="NCBI Taxonomy" id="1128664"/>
    <lineage>
        <taxon>Bacteria</taxon>
        <taxon>Bacillati</taxon>
        <taxon>Actinomycetota</taxon>
        <taxon>Actinomycetes</taxon>
        <taxon>Pseudonocardiales</taxon>
        <taxon>Pseudonocardiaceae</taxon>
        <taxon>Amycolatopsis</taxon>
    </lineage>
</organism>
<sequence length="116" mass="12401">MAFAARVALEVVVVPVSDVDRAKGFYADQFGFHLDHDTRINEELRVVQLTPPGSGCSVVVGTGIGEGMRPGSLKGLQLVVPDVHAARAQLAANGSRSARYEWPKDRVSGRAVMGRT</sequence>
<reference evidence="2 3" key="1">
    <citation type="submission" date="2019-06" db="EMBL/GenBank/DDBJ databases">
        <title>Sequencing the genomes of 1000 actinobacteria strains.</title>
        <authorList>
            <person name="Klenk H.-P."/>
        </authorList>
    </citation>
    <scope>NUCLEOTIDE SEQUENCE [LARGE SCALE GENOMIC DNA]</scope>
    <source>
        <strain evidence="2 3">DSM 45679</strain>
    </source>
</reference>
<evidence type="ECO:0000313" key="2">
    <source>
        <dbReference type="EMBL" id="TQI94517.1"/>
    </source>
</evidence>
<dbReference type="EMBL" id="VFML01000002">
    <property type="protein sequence ID" value="TQI94517.1"/>
    <property type="molecule type" value="Genomic_DNA"/>
</dbReference>
<keyword evidence="2" id="KW-0223">Dioxygenase</keyword>
<proteinExistence type="predicted"/>
<gene>
    <name evidence="2" type="ORF">FB471_6683</name>
</gene>
<evidence type="ECO:0000259" key="1">
    <source>
        <dbReference type="PROSITE" id="PS51819"/>
    </source>
</evidence>
<keyword evidence="2" id="KW-0560">Oxidoreductase</keyword>
<dbReference type="Gene3D" id="3.10.180.10">
    <property type="entry name" value="2,3-Dihydroxybiphenyl 1,2-Dioxygenase, domain 1"/>
    <property type="match status" value="1"/>
</dbReference>
<dbReference type="PROSITE" id="PS51819">
    <property type="entry name" value="VOC"/>
    <property type="match status" value="1"/>
</dbReference>